<gene>
    <name evidence="3" type="ORF">KOW79_010935</name>
</gene>
<keyword evidence="1" id="KW-0175">Coiled coil</keyword>
<feature type="coiled-coil region" evidence="1">
    <location>
        <begin position="83"/>
        <end position="159"/>
    </location>
</feature>
<keyword evidence="4" id="KW-1185">Reference proteome</keyword>
<accession>A0A9D3NRZ0</accession>
<reference evidence="3 4" key="1">
    <citation type="submission" date="2021-06" db="EMBL/GenBank/DDBJ databases">
        <title>Chromosome-level genome assembly of the red-tail catfish (Hemibagrus wyckioides).</title>
        <authorList>
            <person name="Shao F."/>
        </authorList>
    </citation>
    <scope>NUCLEOTIDE SEQUENCE [LARGE SCALE GENOMIC DNA]</scope>
    <source>
        <strain evidence="3">EC202008001</strain>
        <tissue evidence="3">Blood</tissue>
    </source>
</reference>
<dbReference type="Proteomes" id="UP000824219">
    <property type="component" value="Linkage Group LG12"/>
</dbReference>
<dbReference type="OrthoDB" id="10260387at2759"/>
<evidence type="ECO:0000256" key="2">
    <source>
        <dbReference type="SAM" id="Phobius"/>
    </source>
</evidence>
<organism evidence="3 4">
    <name type="scientific">Hemibagrus wyckioides</name>
    <dbReference type="NCBI Taxonomy" id="337641"/>
    <lineage>
        <taxon>Eukaryota</taxon>
        <taxon>Metazoa</taxon>
        <taxon>Chordata</taxon>
        <taxon>Craniata</taxon>
        <taxon>Vertebrata</taxon>
        <taxon>Euteleostomi</taxon>
        <taxon>Actinopterygii</taxon>
        <taxon>Neopterygii</taxon>
        <taxon>Teleostei</taxon>
        <taxon>Ostariophysi</taxon>
        <taxon>Siluriformes</taxon>
        <taxon>Bagridae</taxon>
        <taxon>Hemibagrus</taxon>
    </lineage>
</organism>
<evidence type="ECO:0000256" key="1">
    <source>
        <dbReference type="SAM" id="Coils"/>
    </source>
</evidence>
<dbReference type="AlphaFoldDB" id="A0A9D3NRZ0"/>
<keyword evidence="2" id="KW-0472">Membrane</keyword>
<comment type="caution">
    <text evidence="3">The sequence shown here is derived from an EMBL/GenBank/DDBJ whole genome shotgun (WGS) entry which is preliminary data.</text>
</comment>
<keyword evidence="2" id="KW-0812">Transmembrane</keyword>
<evidence type="ECO:0000313" key="3">
    <source>
        <dbReference type="EMBL" id="KAG7326010.1"/>
    </source>
</evidence>
<feature type="transmembrane region" description="Helical" evidence="2">
    <location>
        <begin position="158"/>
        <end position="186"/>
    </location>
</feature>
<keyword evidence="2" id="KW-1133">Transmembrane helix</keyword>
<sequence>MEWTIIRLSSSDLCKIVLKNTAEAVIIPLKGGISSLNEVYQALIEADVDPITGKCSNYDYIRQQIVQAHQFLEQSEQAASSGLQSLDENLERLTQDKWKLNQEMNEIKQTLDNLRTEQDSNEKLLRESQGALQLARTNLNSAKQTLQNQEKRKRDAEIVTGVGAGLMVIPIIGWIAGSAMVIGGAVELDQANKAVQVAEDEERKSENEMRKYKHKVFDYESKIFQTKCHLSQKNDKLKQTHEEIQKMIKQIESVAEFQKKVRSAVNLLGILSGRVSVAEHQTRRFILQEPVMKVMEDVMKAIEQITGNELLYGNDLPRLINQMKDNNQHLATICASENSSN</sequence>
<protein>
    <submittedName>
        <fullName evidence="3">Uncharacterized protein</fullName>
    </submittedName>
</protein>
<feature type="coiled-coil region" evidence="1">
    <location>
        <begin position="188"/>
        <end position="254"/>
    </location>
</feature>
<proteinExistence type="predicted"/>
<evidence type="ECO:0000313" key="4">
    <source>
        <dbReference type="Proteomes" id="UP000824219"/>
    </source>
</evidence>
<name>A0A9D3NRZ0_9TELE</name>
<dbReference type="EMBL" id="JAHKSW010000012">
    <property type="protein sequence ID" value="KAG7326010.1"/>
    <property type="molecule type" value="Genomic_DNA"/>
</dbReference>